<feature type="transmembrane region" description="Helical" evidence="1">
    <location>
        <begin position="175"/>
        <end position="193"/>
    </location>
</feature>
<accession>A0A964ULH8</accession>
<evidence type="ECO:0000313" key="3">
    <source>
        <dbReference type="Proteomes" id="UP000598297"/>
    </source>
</evidence>
<feature type="transmembrane region" description="Helical" evidence="1">
    <location>
        <begin position="21"/>
        <end position="47"/>
    </location>
</feature>
<proteinExistence type="predicted"/>
<keyword evidence="1" id="KW-1133">Transmembrane helix</keyword>
<dbReference type="AlphaFoldDB" id="A0A964ULH8"/>
<dbReference type="RefSeq" id="WP_161693190.1">
    <property type="nucleotide sequence ID" value="NZ_JAAAHS010000008.1"/>
</dbReference>
<comment type="caution">
    <text evidence="2">The sequence shown here is derived from an EMBL/GenBank/DDBJ whole genome shotgun (WGS) entry which is preliminary data.</text>
</comment>
<dbReference type="EMBL" id="JAAAHS010000008">
    <property type="protein sequence ID" value="NBE50285.1"/>
    <property type="molecule type" value="Genomic_DNA"/>
</dbReference>
<dbReference type="Proteomes" id="UP000598297">
    <property type="component" value="Unassembled WGS sequence"/>
</dbReference>
<organism evidence="2 3">
    <name type="scientific">Streptomyces boluensis</name>
    <dbReference type="NCBI Taxonomy" id="1775135"/>
    <lineage>
        <taxon>Bacteria</taxon>
        <taxon>Bacillati</taxon>
        <taxon>Actinomycetota</taxon>
        <taxon>Actinomycetes</taxon>
        <taxon>Kitasatosporales</taxon>
        <taxon>Streptomycetaceae</taxon>
        <taxon>Streptomyces</taxon>
    </lineage>
</organism>
<evidence type="ECO:0000256" key="1">
    <source>
        <dbReference type="SAM" id="Phobius"/>
    </source>
</evidence>
<feature type="transmembrane region" description="Helical" evidence="1">
    <location>
        <begin position="266"/>
        <end position="289"/>
    </location>
</feature>
<reference evidence="2" key="1">
    <citation type="submission" date="2020-01" db="EMBL/GenBank/DDBJ databases">
        <title>Whole-genome analyses of novel actinobacteria.</title>
        <authorList>
            <person name="Sahin N."/>
        </authorList>
    </citation>
    <scope>NUCLEOTIDE SEQUENCE</scope>
    <source>
        <strain evidence="2">YC537</strain>
    </source>
</reference>
<feature type="transmembrane region" description="Helical" evidence="1">
    <location>
        <begin position="220"/>
        <end position="242"/>
    </location>
</feature>
<name>A0A964ULH8_9ACTN</name>
<gene>
    <name evidence="2" type="ORF">GUY60_02340</name>
</gene>
<keyword evidence="1" id="KW-0812">Transmembrane</keyword>
<sequence length="326" mass="33681">MNDTAVWGRAARALRGGGRPLVRVTLAVTVLSALAGLALTALAFVLARPSLTGMWEDLRWARSAEDPVTTNPMPVYYLTVAVAPAFLALLALAGAALQLACTEAVLARRPAGRELWRGGALRRAFAVRMLRGVLVAVTAVVSLLVCAAVSVAFSYFLGGSDPLGGGGPFDRPTSVLAMVAAAVLALRLGFALAPQSATMEGLHPLAALGRSWSLVWNRRALPRTAGVLAAAACGFTVLYLLIRELAEPVRPLVRSAVLSQLTPNPYVAQAAGTLAPVAVAVLLAAAAILPPAQALLAALHVRLAELKGTDPRHSAEGTVTACQKSG</sequence>
<protein>
    <submittedName>
        <fullName evidence="2">Uncharacterized protein</fullName>
    </submittedName>
</protein>
<evidence type="ECO:0000313" key="2">
    <source>
        <dbReference type="EMBL" id="NBE50285.1"/>
    </source>
</evidence>
<feature type="transmembrane region" description="Helical" evidence="1">
    <location>
        <begin position="132"/>
        <end position="155"/>
    </location>
</feature>
<dbReference type="OrthoDB" id="4209933at2"/>
<feature type="transmembrane region" description="Helical" evidence="1">
    <location>
        <begin position="75"/>
        <end position="100"/>
    </location>
</feature>
<keyword evidence="1" id="KW-0472">Membrane</keyword>
<keyword evidence="3" id="KW-1185">Reference proteome</keyword>